<dbReference type="SUPFAM" id="SSF110849">
    <property type="entry name" value="ParB/Sulfiredoxin"/>
    <property type="match status" value="1"/>
</dbReference>
<dbReference type="Proteomes" id="UP000292003">
    <property type="component" value="Unassembled WGS sequence"/>
</dbReference>
<accession>A0A4Q7JB56</accession>
<sequence>MSAVTDHFGLAWWRGRLASLGALLAVRPPEELAIMPLDAAVAALGHRGEVDLGRQEVHLAHVVGTQARAEDFDRDFRPRSRLLRHRWEAAAACPADRPVDLVRLGDLHFVVDGHHRVSVAKSRGFPTIEARVRQILTVAFGMACLRLIHLASKNAERQFLERVPLPEDVRPGLWLDNPADWARLADAAEAWGYRQALAGRRLDRRALAEAWWTEEVQPLVRERRADTRYDIETYCEAVLPRTTRSAMV</sequence>
<dbReference type="EMBL" id="SFCC01000002">
    <property type="protein sequence ID" value="RZQ65041.1"/>
    <property type="molecule type" value="Genomic_DNA"/>
</dbReference>
<gene>
    <name evidence="1" type="ORF">EWH70_03820</name>
</gene>
<dbReference type="OrthoDB" id="1100724at2"/>
<organism evidence="1 2">
    <name type="scientific">Amycolatopsis suaedae</name>
    <dbReference type="NCBI Taxonomy" id="2510978"/>
    <lineage>
        <taxon>Bacteria</taxon>
        <taxon>Bacillati</taxon>
        <taxon>Actinomycetota</taxon>
        <taxon>Actinomycetes</taxon>
        <taxon>Pseudonocardiales</taxon>
        <taxon>Pseudonocardiaceae</taxon>
        <taxon>Amycolatopsis</taxon>
    </lineage>
</organism>
<evidence type="ECO:0008006" key="3">
    <source>
        <dbReference type="Google" id="ProtNLM"/>
    </source>
</evidence>
<name>A0A4Q7JB56_9PSEU</name>
<evidence type="ECO:0000313" key="1">
    <source>
        <dbReference type="EMBL" id="RZQ65041.1"/>
    </source>
</evidence>
<dbReference type="InterPro" id="IPR036086">
    <property type="entry name" value="ParB/Sulfiredoxin_sf"/>
</dbReference>
<dbReference type="AlphaFoldDB" id="A0A4Q7JB56"/>
<evidence type="ECO:0000313" key="2">
    <source>
        <dbReference type="Proteomes" id="UP000292003"/>
    </source>
</evidence>
<proteinExistence type="predicted"/>
<comment type="caution">
    <text evidence="1">The sequence shown here is derived from an EMBL/GenBank/DDBJ whole genome shotgun (WGS) entry which is preliminary data.</text>
</comment>
<reference evidence="1 2" key="1">
    <citation type="submission" date="2019-02" db="EMBL/GenBank/DDBJ databases">
        <title>Draft genome sequence of Amycolatopsis sp. 8-3EHSu isolated from roots of Suaeda maritima.</title>
        <authorList>
            <person name="Duangmal K."/>
            <person name="Chantavorakit T."/>
        </authorList>
    </citation>
    <scope>NUCLEOTIDE SEQUENCE [LARGE SCALE GENOMIC DNA]</scope>
    <source>
        <strain evidence="1 2">8-3EHSu</strain>
    </source>
</reference>
<keyword evidence="2" id="KW-1185">Reference proteome</keyword>
<dbReference type="RefSeq" id="WP_130473828.1">
    <property type="nucleotide sequence ID" value="NZ_SFCC01000002.1"/>
</dbReference>
<protein>
    <recommendedName>
        <fullName evidence="3">Chromosome partitioning protein ParB</fullName>
    </recommendedName>
</protein>